<evidence type="ECO:0000313" key="2">
    <source>
        <dbReference type="Proteomes" id="UP001596052"/>
    </source>
</evidence>
<dbReference type="RefSeq" id="WP_377167289.1">
    <property type="nucleotide sequence ID" value="NZ_JBHSMQ010000004.1"/>
</dbReference>
<dbReference type="EMBL" id="JBHSMQ010000004">
    <property type="protein sequence ID" value="MFC5455829.1"/>
    <property type="molecule type" value="Genomic_DNA"/>
</dbReference>
<keyword evidence="2" id="KW-1185">Reference proteome</keyword>
<evidence type="ECO:0000313" key="1">
    <source>
        <dbReference type="EMBL" id="MFC5455829.1"/>
    </source>
</evidence>
<comment type="caution">
    <text evidence="1">The sequence shown here is derived from an EMBL/GenBank/DDBJ whole genome shotgun (WGS) entry which is preliminary data.</text>
</comment>
<protein>
    <submittedName>
        <fullName evidence="1">Uncharacterized protein</fullName>
    </submittedName>
</protein>
<organism evidence="1 2">
    <name type="scientific">Prosthecobacter fluviatilis</name>
    <dbReference type="NCBI Taxonomy" id="445931"/>
    <lineage>
        <taxon>Bacteria</taxon>
        <taxon>Pseudomonadati</taxon>
        <taxon>Verrucomicrobiota</taxon>
        <taxon>Verrucomicrobiia</taxon>
        <taxon>Verrucomicrobiales</taxon>
        <taxon>Verrucomicrobiaceae</taxon>
        <taxon>Prosthecobacter</taxon>
    </lineage>
</organism>
<dbReference type="Proteomes" id="UP001596052">
    <property type="component" value="Unassembled WGS sequence"/>
</dbReference>
<reference evidence="2" key="1">
    <citation type="journal article" date="2019" name="Int. J. Syst. Evol. Microbiol.">
        <title>The Global Catalogue of Microorganisms (GCM) 10K type strain sequencing project: providing services to taxonomists for standard genome sequencing and annotation.</title>
        <authorList>
            <consortium name="The Broad Institute Genomics Platform"/>
            <consortium name="The Broad Institute Genome Sequencing Center for Infectious Disease"/>
            <person name="Wu L."/>
            <person name="Ma J."/>
        </authorList>
    </citation>
    <scope>NUCLEOTIDE SEQUENCE [LARGE SCALE GENOMIC DNA]</scope>
    <source>
        <strain evidence="2">CGMCC 4.1469</strain>
    </source>
</reference>
<gene>
    <name evidence="1" type="ORF">ACFQDI_13270</name>
</gene>
<accession>A0ABW0KQZ5</accession>
<name>A0ABW0KQZ5_9BACT</name>
<sequence length="179" mass="18330">MRAAVGRDSLATRITSGSRRHRVVVISMASGLMHRAVGRSHTQSVAGLVRPVVGRASALHGLGSKAGSGSGGVAGWGVVSDIGSAGSILGRSEAHAGGRHSGGSVVLRRVLTSIAVLDPSPLGRHVAVSSTVRERSLSMVRCIGLSRVARAGESAAVGLHLVGESVLNMVVQDIRHCRR</sequence>
<proteinExistence type="predicted"/>